<dbReference type="CDD" id="cd14014">
    <property type="entry name" value="STKc_PknB_like"/>
    <property type="match status" value="1"/>
</dbReference>
<evidence type="ECO:0000256" key="4">
    <source>
        <dbReference type="ARBA" id="ARBA00022840"/>
    </source>
</evidence>
<dbReference type="PIRSF" id="PIRSF000654">
    <property type="entry name" value="Integrin-linked_kinase"/>
    <property type="match status" value="1"/>
</dbReference>
<dbReference type="PROSITE" id="PS00108">
    <property type="entry name" value="PROTEIN_KINASE_ST"/>
    <property type="match status" value="1"/>
</dbReference>
<dbReference type="PROSITE" id="PS50011">
    <property type="entry name" value="PROTEIN_KINASE_DOM"/>
    <property type="match status" value="1"/>
</dbReference>
<dbReference type="Pfam" id="PF07714">
    <property type="entry name" value="PK_Tyr_Ser-Thr"/>
    <property type="match status" value="1"/>
</dbReference>
<keyword evidence="3" id="KW-0418">Kinase</keyword>
<evidence type="ECO:0000259" key="6">
    <source>
        <dbReference type="PROSITE" id="PS50011"/>
    </source>
</evidence>
<evidence type="ECO:0000256" key="3">
    <source>
        <dbReference type="ARBA" id="ARBA00022777"/>
    </source>
</evidence>
<dbReference type="GO" id="GO:0004674">
    <property type="term" value="F:protein serine/threonine kinase activity"/>
    <property type="evidence" value="ECO:0007669"/>
    <property type="project" value="TreeGrafter"/>
</dbReference>
<dbReference type="InterPro" id="IPR001245">
    <property type="entry name" value="Ser-Thr/Tyr_kinase_cat_dom"/>
</dbReference>
<sequence>MESKIPSGEELEKQGYPDLTGRVKREGDSGFSSTYGGHADVFIGHMSKNESTSIKVAIKVLRTLIEDPESIKKTRTYLVREAIVWHKLKHKNVLPFLGLASDLGRVGNCPALISPYCNLGTISMYVKTHRPGPEVRVHLIMGVASGLEYLHKQGIIHGDLKPNNILISDDGQPLLCDFGRSKILCLHGFTTKPAGSVRYQAPEFFESEGTDMRMDVCAYGLTSFEILAGVRPYNHIEHENILMRAIILRSLQPIIPEPVPPKTDALWPILESCWNLTPEARPDIQEVVQQIAMCEKNMVSPGTILTHPSA</sequence>
<dbReference type="PANTHER" id="PTHR44329">
    <property type="entry name" value="SERINE/THREONINE-PROTEIN KINASE TNNI3K-RELATED"/>
    <property type="match status" value="1"/>
</dbReference>
<feature type="region of interest" description="Disordered" evidence="5">
    <location>
        <begin position="1"/>
        <end position="30"/>
    </location>
</feature>
<dbReference type="EMBL" id="JANIEX010000014">
    <property type="protein sequence ID" value="KAJ3576340.1"/>
    <property type="molecule type" value="Genomic_DNA"/>
</dbReference>
<feature type="domain" description="Protein kinase" evidence="6">
    <location>
        <begin position="20"/>
        <end position="293"/>
    </location>
</feature>
<evidence type="ECO:0000256" key="5">
    <source>
        <dbReference type="SAM" id="MobiDB-lite"/>
    </source>
</evidence>
<dbReference type="SUPFAM" id="SSF56112">
    <property type="entry name" value="Protein kinase-like (PK-like)"/>
    <property type="match status" value="1"/>
</dbReference>
<evidence type="ECO:0000256" key="2">
    <source>
        <dbReference type="ARBA" id="ARBA00022741"/>
    </source>
</evidence>
<evidence type="ECO:0000256" key="1">
    <source>
        <dbReference type="ARBA" id="ARBA00022679"/>
    </source>
</evidence>
<evidence type="ECO:0000313" key="7">
    <source>
        <dbReference type="EMBL" id="KAJ3576340.1"/>
    </source>
</evidence>
<dbReference type="Proteomes" id="UP001213000">
    <property type="component" value="Unassembled WGS sequence"/>
</dbReference>
<feature type="compositionally biased region" description="Basic and acidic residues" evidence="5">
    <location>
        <begin position="10"/>
        <end position="28"/>
    </location>
</feature>
<dbReference type="Gene3D" id="1.10.510.10">
    <property type="entry name" value="Transferase(Phosphotransferase) domain 1"/>
    <property type="match status" value="1"/>
</dbReference>
<evidence type="ECO:0000313" key="8">
    <source>
        <dbReference type="Proteomes" id="UP001213000"/>
    </source>
</evidence>
<dbReference type="AlphaFoldDB" id="A0AAD5W3Q5"/>
<keyword evidence="4" id="KW-0067">ATP-binding</keyword>
<dbReference type="InterPro" id="IPR011009">
    <property type="entry name" value="Kinase-like_dom_sf"/>
</dbReference>
<reference evidence="7" key="1">
    <citation type="submission" date="2022-07" db="EMBL/GenBank/DDBJ databases">
        <title>Genome Sequence of Leucocoprinus birnbaumii.</title>
        <authorList>
            <person name="Buettner E."/>
        </authorList>
    </citation>
    <scope>NUCLEOTIDE SEQUENCE</scope>
    <source>
        <strain evidence="7">VT141</strain>
    </source>
</reference>
<keyword evidence="1" id="KW-0808">Transferase</keyword>
<proteinExistence type="predicted"/>
<dbReference type="PANTHER" id="PTHR44329:SF288">
    <property type="entry name" value="MITOGEN-ACTIVATED PROTEIN KINASE KINASE KINASE 20"/>
    <property type="match status" value="1"/>
</dbReference>
<dbReference type="GO" id="GO:0005524">
    <property type="term" value="F:ATP binding"/>
    <property type="evidence" value="ECO:0007669"/>
    <property type="project" value="UniProtKB-KW"/>
</dbReference>
<keyword evidence="2" id="KW-0547">Nucleotide-binding</keyword>
<name>A0AAD5W3Q5_9AGAR</name>
<dbReference type="SMART" id="SM00220">
    <property type="entry name" value="S_TKc"/>
    <property type="match status" value="1"/>
</dbReference>
<accession>A0AAD5W3Q5</accession>
<comment type="caution">
    <text evidence="7">The sequence shown here is derived from an EMBL/GenBank/DDBJ whole genome shotgun (WGS) entry which is preliminary data.</text>
</comment>
<gene>
    <name evidence="7" type="ORF">NP233_g489</name>
</gene>
<dbReference type="InterPro" id="IPR051681">
    <property type="entry name" value="Ser/Thr_Kinases-Pseudokinases"/>
</dbReference>
<protein>
    <recommendedName>
        <fullName evidence="6">Protein kinase domain-containing protein</fullName>
    </recommendedName>
</protein>
<organism evidence="7 8">
    <name type="scientific">Leucocoprinus birnbaumii</name>
    <dbReference type="NCBI Taxonomy" id="56174"/>
    <lineage>
        <taxon>Eukaryota</taxon>
        <taxon>Fungi</taxon>
        <taxon>Dikarya</taxon>
        <taxon>Basidiomycota</taxon>
        <taxon>Agaricomycotina</taxon>
        <taxon>Agaricomycetes</taxon>
        <taxon>Agaricomycetidae</taxon>
        <taxon>Agaricales</taxon>
        <taxon>Agaricineae</taxon>
        <taxon>Agaricaceae</taxon>
        <taxon>Leucocoprinus</taxon>
    </lineage>
</organism>
<dbReference type="InterPro" id="IPR008271">
    <property type="entry name" value="Ser/Thr_kinase_AS"/>
</dbReference>
<dbReference type="InterPro" id="IPR000719">
    <property type="entry name" value="Prot_kinase_dom"/>
</dbReference>
<keyword evidence="8" id="KW-1185">Reference proteome</keyword>